<evidence type="ECO:0000313" key="1">
    <source>
        <dbReference type="EMBL" id="ALN97122.1"/>
    </source>
</evidence>
<keyword evidence="2" id="KW-1185">Reference proteome</keyword>
<name>A0A141HR11_9CAUD</name>
<dbReference type="GeneID" id="40069582"/>
<dbReference type="KEGG" id="vg:40069582"/>
<accession>A0A141HR11</accession>
<reference evidence="1 2" key="1">
    <citation type="journal article" date="2016" name="PLoS ONE">
        <title>Comparative Genome Analysis Provides Insights into the Pathogenicity of Flavobacterium psychrophilum.</title>
        <authorList>
            <person name="Castillo D."/>
            <person name="Christiansen R.H."/>
            <person name="Dalsgaard I."/>
            <person name="Madsen L."/>
            <person name="Espejo R."/>
            <person name="Middelboe M."/>
        </authorList>
    </citation>
    <scope>NUCLEOTIDE SEQUENCE [LARGE SCALE GENOMIC DNA]</scope>
</reference>
<sequence length="189" mass="21797">MSLLFTVENKIVRPNVETLLIFPFSEIWDRDDLPGKQLAIEDFAYIEFVTSAKKSNPYAGYAENVRREKVIADIITRPEWVEDDLIKLAIEKMIQFQKEASVTYNYYMSAKIAAEKIQDFFNTFDMKLVNLKTGLPLYKPKEITSTLIDTSKVLENLNTLKDKVDTEIFEEVKNRGQKVVSPFADPNSL</sequence>
<dbReference type="RefSeq" id="YP_009594065.1">
    <property type="nucleotide sequence ID" value="NC_041872.1"/>
</dbReference>
<organism evidence="1 2">
    <name type="scientific">Flavobacterium phage FpV4</name>
    <dbReference type="NCBI Taxonomy" id="1740108"/>
    <lineage>
        <taxon>Viruses</taxon>
        <taxon>Duplodnaviria</taxon>
        <taxon>Heunggongvirae</taxon>
        <taxon>Uroviricota</taxon>
        <taxon>Caudoviricetes</taxon>
        <taxon>Fipvunavirus</taxon>
        <taxon>Fipvunavirus Fpv4</taxon>
    </lineage>
</organism>
<dbReference type="EMBL" id="KT876724">
    <property type="protein sequence ID" value="ALN97122.1"/>
    <property type="molecule type" value="Genomic_DNA"/>
</dbReference>
<proteinExistence type="predicted"/>
<evidence type="ECO:0000313" key="2">
    <source>
        <dbReference type="Proteomes" id="UP000221857"/>
    </source>
</evidence>
<protein>
    <submittedName>
        <fullName evidence="1">Uncharacterized protein</fullName>
    </submittedName>
</protein>
<dbReference type="Proteomes" id="UP000221857">
    <property type="component" value="Segment"/>
</dbReference>